<dbReference type="GO" id="GO:0016757">
    <property type="term" value="F:glycosyltransferase activity"/>
    <property type="evidence" value="ECO:0007669"/>
    <property type="project" value="InterPro"/>
</dbReference>
<dbReference type="InterPro" id="IPR028098">
    <property type="entry name" value="Glyco_trans_4-like_N"/>
</dbReference>
<protein>
    <submittedName>
        <fullName evidence="3">Glycosyl transferase</fullName>
    </submittedName>
</protein>
<dbReference type="SUPFAM" id="SSF53756">
    <property type="entry name" value="UDP-Glycosyltransferase/glycogen phosphorylase"/>
    <property type="match status" value="1"/>
</dbReference>
<dbReference type="InterPro" id="IPR001296">
    <property type="entry name" value="Glyco_trans_1"/>
</dbReference>
<dbReference type="Gene3D" id="3.40.50.2000">
    <property type="entry name" value="Glycogen Phosphorylase B"/>
    <property type="match status" value="2"/>
</dbReference>
<proteinExistence type="predicted"/>
<gene>
    <name evidence="3" type="ORF">AHA02nite_09130</name>
</gene>
<keyword evidence="3" id="KW-0808">Transferase</keyword>
<comment type="caution">
    <text evidence="3">The sequence shown here is derived from an EMBL/GenBank/DDBJ whole genome shotgun (WGS) entry which is preliminary data.</text>
</comment>
<sequence>MSKRIGIVCYPTVGGSGVVATELGIFLAEQQYEVHFISTTMPFRLKRLYPNIYFHEVEVANYPVFKHPPYDLSLANKIAEVVDREQLDIIHAHYAVPHAICSLFAKQMAKRDVKIVTTLHGTDITVLGIDDSLQNMIRFAIEQSDAVTAVSESLKTQTQDVFETDTDIQVVHNFIDSEERIPAYDEDLKRRLGINMDEKVVIHISNFRKVKRVDQVVEAFSKVRDHVQSTLLLVGDGPEYSKVRQKVIDLKLQDDVIFLGRQDNIQDLLKISDVKLLLSEKESFGLVLLEAMSQGVPCVGTKVGGIPEVIDDGVNGFICPLGDLDCVSDKVVNLLTDESLWNKLSSQSKDIVEQQFQTEQIVKQYESVYDRVLE</sequence>
<dbReference type="Pfam" id="PF13439">
    <property type="entry name" value="Glyco_transf_4"/>
    <property type="match status" value="1"/>
</dbReference>
<evidence type="ECO:0000259" key="2">
    <source>
        <dbReference type="Pfam" id="PF13439"/>
    </source>
</evidence>
<dbReference type="GO" id="GO:0071793">
    <property type="term" value="P:bacillithiol biosynthetic process"/>
    <property type="evidence" value="ECO:0007669"/>
    <property type="project" value="InterPro"/>
</dbReference>
<dbReference type="InterPro" id="IPR023881">
    <property type="entry name" value="Thiol_BshA"/>
</dbReference>
<reference evidence="3 4" key="1">
    <citation type="submission" date="2019-07" db="EMBL/GenBank/DDBJ databases">
        <title>Whole genome shotgun sequence of Alkalibacillus haloalkaliphilus NBRC 103110.</title>
        <authorList>
            <person name="Hosoyama A."/>
            <person name="Uohara A."/>
            <person name="Ohji S."/>
            <person name="Ichikawa N."/>
        </authorList>
    </citation>
    <scope>NUCLEOTIDE SEQUENCE [LARGE SCALE GENOMIC DNA]</scope>
    <source>
        <strain evidence="3 4">NBRC 103110</strain>
    </source>
</reference>
<dbReference type="Pfam" id="PF00534">
    <property type="entry name" value="Glycos_transf_1"/>
    <property type="match status" value="1"/>
</dbReference>
<dbReference type="Proteomes" id="UP000321440">
    <property type="component" value="Unassembled WGS sequence"/>
</dbReference>
<evidence type="ECO:0000259" key="1">
    <source>
        <dbReference type="Pfam" id="PF00534"/>
    </source>
</evidence>
<feature type="domain" description="Glycosyltransferase subfamily 4-like N-terminal" evidence="2">
    <location>
        <begin position="13"/>
        <end position="178"/>
    </location>
</feature>
<dbReference type="RefSeq" id="WP_146814819.1">
    <property type="nucleotide sequence ID" value="NZ_BJYA01000003.1"/>
</dbReference>
<dbReference type="PANTHER" id="PTHR45947">
    <property type="entry name" value="SULFOQUINOVOSYL TRANSFERASE SQD2"/>
    <property type="match status" value="1"/>
</dbReference>
<accession>A0A511W2G1</accession>
<evidence type="ECO:0000313" key="4">
    <source>
        <dbReference type="Proteomes" id="UP000321440"/>
    </source>
</evidence>
<dbReference type="OrthoDB" id="9810929at2"/>
<dbReference type="InterPro" id="IPR050194">
    <property type="entry name" value="Glycosyltransferase_grp1"/>
</dbReference>
<dbReference type="PANTHER" id="PTHR45947:SF3">
    <property type="entry name" value="SULFOQUINOVOSYL TRANSFERASE SQD2"/>
    <property type="match status" value="1"/>
</dbReference>
<evidence type="ECO:0000313" key="3">
    <source>
        <dbReference type="EMBL" id="GEN45137.1"/>
    </source>
</evidence>
<organism evidence="3 4">
    <name type="scientific">Alkalibacillus haloalkaliphilus</name>
    <dbReference type="NCBI Taxonomy" id="94136"/>
    <lineage>
        <taxon>Bacteria</taxon>
        <taxon>Bacillati</taxon>
        <taxon>Bacillota</taxon>
        <taxon>Bacilli</taxon>
        <taxon>Bacillales</taxon>
        <taxon>Bacillaceae</taxon>
        <taxon>Alkalibacillus</taxon>
    </lineage>
</organism>
<feature type="domain" description="Glycosyl transferase family 1" evidence="1">
    <location>
        <begin position="186"/>
        <end position="349"/>
    </location>
</feature>
<dbReference type="AlphaFoldDB" id="A0A511W2G1"/>
<name>A0A511W2G1_9BACI</name>
<keyword evidence="4" id="KW-1185">Reference proteome</keyword>
<dbReference type="EMBL" id="BJYA01000003">
    <property type="protein sequence ID" value="GEN45137.1"/>
    <property type="molecule type" value="Genomic_DNA"/>
</dbReference>
<dbReference type="NCBIfam" id="TIGR03999">
    <property type="entry name" value="thiol_BshA"/>
    <property type="match status" value="1"/>
</dbReference>